<dbReference type="Pfam" id="PF25275">
    <property type="entry name" value="Golvesin_C"/>
    <property type="match status" value="1"/>
</dbReference>
<evidence type="ECO:0000259" key="3">
    <source>
        <dbReference type="Pfam" id="PF25275"/>
    </source>
</evidence>
<dbReference type="GO" id="GO:0016787">
    <property type="term" value="F:hydrolase activity"/>
    <property type="evidence" value="ECO:0007669"/>
    <property type="project" value="InterPro"/>
</dbReference>
<evidence type="ECO:0000259" key="1">
    <source>
        <dbReference type="Pfam" id="PF00149"/>
    </source>
</evidence>
<evidence type="ECO:0000313" key="4">
    <source>
        <dbReference type="EMBL" id="RAJ25162.1"/>
    </source>
</evidence>
<dbReference type="PANTHER" id="PTHR40446:SF2">
    <property type="entry name" value="N-ACETYLGLUCOSAMINE-1-PHOSPHODIESTER ALPHA-N-ACETYLGLUCOSAMINIDASE"/>
    <property type="match status" value="1"/>
</dbReference>
<dbReference type="Proteomes" id="UP000248987">
    <property type="component" value="Unassembled WGS sequence"/>
</dbReference>
<dbReference type="InterPro" id="IPR004843">
    <property type="entry name" value="Calcineurin-like_PHP"/>
</dbReference>
<feature type="domain" description="Phosphodiester glycosidase" evidence="2">
    <location>
        <begin position="102"/>
        <end position="282"/>
    </location>
</feature>
<reference evidence="4 5" key="1">
    <citation type="submission" date="2018-06" db="EMBL/GenBank/DDBJ databases">
        <title>Genomic Encyclopedia of Archaeal and Bacterial Type Strains, Phase II (KMG-II): from individual species to whole genera.</title>
        <authorList>
            <person name="Goeker M."/>
        </authorList>
    </citation>
    <scope>NUCLEOTIDE SEQUENCE [LARGE SCALE GENOMIC DNA]</scope>
    <source>
        <strain evidence="4 5">DSM 12408</strain>
    </source>
</reference>
<organism evidence="4 5">
    <name type="scientific">Gelidibacter algens</name>
    <dbReference type="NCBI Taxonomy" id="49280"/>
    <lineage>
        <taxon>Bacteria</taxon>
        <taxon>Pseudomonadati</taxon>
        <taxon>Bacteroidota</taxon>
        <taxon>Flavobacteriia</taxon>
        <taxon>Flavobacteriales</taxon>
        <taxon>Flavobacteriaceae</taxon>
        <taxon>Gelidibacter</taxon>
    </lineage>
</organism>
<dbReference type="InterPro" id="IPR033803">
    <property type="entry name" value="CBD-like_Golvesin-Xly"/>
</dbReference>
<dbReference type="Gene3D" id="3.60.21.10">
    <property type="match status" value="1"/>
</dbReference>
<dbReference type="EMBL" id="QLLQ01000004">
    <property type="protein sequence ID" value="RAJ25162.1"/>
    <property type="molecule type" value="Genomic_DNA"/>
</dbReference>
<dbReference type="AlphaFoldDB" id="A0A327S9Z5"/>
<keyword evidence="5" id="KW-1185">Reference proteome</keyword>
<accession>A0A327S9Z5</accession>
<sequence>MCQIKLSIYTMNFLKIIFIFLSFLWFGSVHGQDINLHWNPRIDLNTELPSSIKIYDTYGNLPDGKPLRAMYAEIDLRDKNLKFRSIGSDIFRETTAETYQKNNAIFAINGGYFASNSSVSLIIEDGEVVSKGTHNTPRGAFGLKNGKPEVTWTTPAPDGDFAFKFNVSNDDGSSEKWLASQAVGGGPVLLKNGEIQVNTTAEGFAKDHTARHPRTAIGYRDDHTIVILVVDGRQEASVGTTLIELAEIMQSLGTIAAVNLDGGGSSTMIAANEVVNVPSHVSGGDRNDLRKNAGAIIISEKVSSKPEKPIYFDTDDVAYAETGIWKDSNLFNYYGKSASRVAVSNPINKASYRFRGISPRKYQLGAWFALDTAENSMEVQYILHQSGTTDTLKVDQSDLDNLGKWRILGDYQLTPEDSLEIRSTKGNQFISDAVRLVPIHDIPEVPKRGDLRIGVISDLNSGLGAVDYEWQVDSIINRMPRIWKPDLVISGGDLVAGMGISDTDHLQKMWDGFTKHIAAPLIKNGIPFAFTLGNHDGPRSYKVEHDFANAYWNKSENKPKLNFVDDSRFPNYYSFVINGVFIVSWEASSAKITEENLEWMEKQFQLPAAKKAKFRFVMGHMPLYSVAQERDSKGDVLENPEKLRALLERYKVHTYISGHQHAFYPGKRGKLQLLNTGAAGSGARSWLTQELPPTNTITIMDIFYESREIVYTTYAIKEKKASDMEVFDIRQLPSVIFGVNGYILRNDHEKFKEGKGYFHSIHEGENTSENGEFSAVLVEKELKISGRFALPKTHKDRHVEVALFQGRNGETGTLLKKLYTGKIKNGKRHFSGTLTITEKLEDLLAVGGVYISVSAKNDSLRGQLYPSQNQPPKKPNITTHHPKNTYGVRDLKVLGTVKWTPAIDPDGDFVTYTYQIASNPEFSKIIFQQNIGRNSILKFEEKDWFELLTDSKIGEEEIFYHRVLASDGSLGISSGISKLKLLKSDEELTDLAEVAPPNYKFIEQIENSAAGYGALWDDEHNVWLADYNRGLLIRDPSGDSAKFSPLTEVEIDGKQYPLHPVNGIGKDLDGNILVGINRHLIKIDAKTGQGIAVWEVPKGNRAITSPRAAKNGTIFAMSLFGEDSNFILKQNGHRFDLIKTIELKDRNLSRTFDMSFDGRTLYFPEPGSALTQVYHSEDGDIYKKAAPIRSLNAGSSALQVRDHALYFAVRSNGISPSSFHYRNSEKQEMWTLDLPEVQGAEPRGIGISPDGKLLIFCSYDKEGGFYLYRQQE</sequence>
<evidence type="ECO:0000259" key="2">
    <source>
        <dbReference type="Pfam" id="PF09992"/>
    </source>
</evidence>
<dbReference type="SUPFAM" id="SSF63829">
    <property type="entry name" value="Calcium-dependent phosphotriesterase"/>
    <property type="match status" value="1"/>
</dbReference>
<feature type="domain" description="Calcineurin-like phosphoesterase" evidence="1">
    <location>
        <begin position="451"/>
        <end position="662"/>
    </location>
</feature>
<comment type="caution">
    <text evidence="4">The sequence shown here is derived from an EMBL/GenBank/DDBJ whole genome shotgun (WGS) entry which is preliminary data.</text>
</comment>
<dbReference type="Pfam" id="PF09992">
    <property type="entry name" value="NAGPA"/>
    <property type="match status" value="1"/>
</dbReference>
<dbReference type="PANTHER" id="PTHR40446">
    <property type="entry name" value="N-ACETYLGLUCOSAMINE-1-PHOSPHODIESTER ALPHA-N-ACETYLGLUCOSAMINIDASE"/>
    <property type="match status" value="1"/>
</dbReference>
<dbReference type="InterPro" id="IPR029052">
    <property type="entry name" value="Metallo-depent_PP-like"/>
</dbReference>
<dbReference type="InterPro" id="IPR018711">
    <property type="entry name" value="NAGPA"/>
</dbReference>
<gene>
    <name evidence="4" type="ORF">LX77_01463</name>
</gene>
<protein>
    <submittedName>
        <fullName evidence="4">Calcineurin-like phosphoesterase family protein</fullName>
    </submittedName>
</protein>
<proteinExistence type="predicted"/>
<evidence type="ECO:0000313" key="5">
    <source>
        <dbReference type="Proteomes" id="UP000248987"/>
    </source>
</evidence>
<dbReference type="OrthoDB" id="9809781at2"/>
<feature type="domain" description="Golvesin/Xly CBD-like" evidence="3">
    <location>
        <begin position="313"/>
        <end position="437"/>
    </location>
</feature>
<dbReference type="Pfam" id="PF00149">
    <property type="entry name" value="Metallophos"/>
    <property type="match status" value="1"/>
</dbReference>
<name>A0A327S9Z5_9FLAO</name>
<dbReference type="SUPFAM" id="SSF56300">
    <property type="entry name" value="Metallo-dependent phosphatases"/>
    <property type="match status" value="1"/>
</dbReference>